<dbReference type="EMBL" id="RBZU01000002">
    <property type="protein sequence ID" value="RKP57828.1"/>
    <property type="molecule type" value="Genomic_DNA"/>
</dbReference>
<dbReference type="InterPro" id="IPR019660">
    <property type="entry name" value="Put_sensory_transdc_reg_YbjN"/>
</dbReference>
<comment type="caution">
    <text evidence="2">The sequence shown here is derived from an EMBL/GenBank/DDBJ whole genome shotgun (WGS) entry which is preliminary data.</text>
</comment>
<dbReference type="OrthoDB" id="8719709at2"/>
<protein>
    <submittedName>
        <fullName evidence="2">YbjN domain-containing protein</fullName>
    </submittedName>
</protein>
<proteinExistence type="predicted"/>
<reference evidence="2 3" key="1">
    <citation type="submission" date="2018-10" db="EMBL/GenBank/DDBJ databases">
        <title>Robbsia sp. DHC34, isolated from soil.</title>
        <authorList>
            <person name="Gao Z.-H."/>
            <person name="Qiu L.-H."/>
        </authorList>
    </citation>
    <scope>NUCLEOTIDE SEQUENCE [LARGE SCALE GENOMIC DNA]</scope>
    <source>
        <strain evidence="2 3">DHC34</strain>
    </source>
</reference>
<name>A0A494Y570_9BURK</name>
<dbReference type="CDD" id="cd17511">
    <property type="entry name" value="YbjN_AmyR-like"/>
    <property type="match status" value="1"/>
</dbReference>
<sequence length="212" mass="23077">MSTAKDSDKQERIEKTVQAPVSASGTLVVDAISPERLAEIFRNAGYRVTLAEQNGRLQLMSASQGIGFVVRFGNPGGESGAHIDYTLSCALQVQGELPVDMVPSWNRTKRFARLAAHQQFLLLEMDVMVSGGVTERHLRSTIELWDRLLQEFLLHIRRRPTMAHEQATLDANASTVGQPATHAGSQRVETDGQGEADATHADQADDAEAGAQ</sequence>
<accession>A0A494Y570</accession>
<organism evidence="2 3">
    <name type="scientific">Pararobbsia silviterrae</name>
    <dbReference type="NCBI Taxonomy" id="1792498"/>
    <lineage>
        <taxon>Bacteria</taxon>
        <taxon>Pseudomonadati</taxon>
        <taxon>Pseudomonadota</taxon>
        <taxon>Betaproteobacteria</taxon>
        <taxon>Burkholderiales</taxon>
        <taxon>Burkholderiaceae</taxon>
        <taxon>Pararobbsia</taxon>
    </lineage>
</organism>
<dbReference type="RefSeq" id="WP_121085183.1">
    <property type="nucleotide sequence ID" value="NZ_RBZU01000002.1"/>
</dbReference>
<gene>
    <name evidence="2" type="ORF">D7S86_07860</name>
</gene>
<evidence type="ECO:0000313" key="2">
    <source>
        <dbReference type="EMBL" id="RKP57828.1"/>
    </source>
</evidence>
<dbReference type="Proteomes" id="UP000270342">
    <property type="component" value="Unassembled WGS sequence"/>
</dbReference>
<evidence type="ECO:0000313" key="3">
    <source>
        <dbReference type="Proteomes" id="UP000270342"/>
    </source>
</evidence>
<keyword evidence="3" id="KW-1185">Reference proteome</keyword>
<feature type="region of interest" description="Disordered" evidence="1">
    <location>
        <begin position="172"/>
        <end position="212"/>
    </location>
</feature>
<dbReference type="Pfam" id="PF10722">
    <property type="entry name" value="YbjN"/>
    <property type="match status" value="1"/>
</dbReference>
<evidence type="ECO:0000256" key="1">
    <source>
        <dbReference type="SAM" id="MobiDB-lite"/>
    </source>
</evidence>
<dbReference type="AlphaFoldDB" id="A0A494Y570"/>